<proteinExistence type="predicted"/>
<protein>
    <submittedName>
        <fullName evidence="1">Uncharacterized protein</fullName>
    </submittedName>
</protein>
<organism evidence="1">
    <name type="scientific">Triticum aestivum</name>
    <name type="common">Wheat</name>
    <dbReference type="NCBI Taxonomy" id="4565"/>
    <lineage>
        <taxon>Eukaryota</taxon>
        <taxon>Viridiplantae</taxon>
        <taxon>Streptophyta</taxon>
        <taxon>Embryophyta</taxon>
        <taxon>Tracheophyta</taxon>
        <taxon>Spermatophyta</taxon>
        <taxon>Magnoliopsida</taxon>
        <taxon>Liliopsida</taxon>
        <taxon>Poales</taxon>
        <taxon>Poaceae</taxon>
        <taxon>BOP clade</taxon>
        <taxon>Pooideae</taxon>
        <taxon>Triticodae</taxon>
        <taxon>Triticeae</taxon>
        <taxon>Triticinae</taxon>
        <taxon>Triticum</taxon>
    </lineage>
</organism>
<gene>
    <name evidence="1" type="ORF">CFC21_077893</name>
</gene>
<comment type="caution">
    <text evidence="1">The sequence shown here is derived from an EMBL/GenBank/DDBJ whole genome shotgun (WGS) entry which is preliminary data.</text>
</comment>
<feature type="non-terminal residue" evidence="1">
    <location>
        <position position="16"/>
    </location>
</feature>
<dbReference type="Proteomes" id="UP000815260">
    <property type="component" value="Chromosome 5D"/>
</dbReference>
<dbReference type="EMBL" id="CM022225">
    <property type="protein sequence ID" value="KAF7072810.1"/>
    <property type="molecule type" value="Genomic_DNA"/>
</dbReference>
<evidence type="ECO:0000313" key="1">
    <source>
        <dbReference type="EMBL" id="KAF7072810.1"/>
    </source>
</evidence>
<reference evidence="1" key="2">
    <citation type="submission" date="2020-03" db="EMBL/GenBank/DDBJ databases">
        <title>The second near-complete assembly of the hexaploid bread wheat (Triticum aestivum) genome.</title>
        <authorList>
            <person name="Zimin A.V."/>
            <person name="Puiu D."/>
            <person name="Shumante A."/>
            <person name="Alonge M."/>
            <person name="Salzberg S.L."/>
        </authorList>
    </citation>
    <scope>NUCLEOTIDE SEQUENCE</scope>
    <source>
        <tissue evidence="1">Leaf</tissue>
    </source>
</reference>
<reference evidence="1" key="1">
    <citation type="journal article" date="2017" name="Gigascience">
        <title>The first near-complete assembly of the hexaploid bread wheat genome, Triticum aestivum.</title>
        <authorList>
            <person name="Zimin A.V."/>
            <person name="Puiu D."/>
            <person name="Hall R."/>
            <person name="Kingan S."/>
            <person name="Clavijo B.J."/>
            <person name="Salzberg S.L."/>
        </authorList>
    </citation>
    <scope>NUCLEOTIDE SEQUENCE</scope>
    <source>
        <tissue evidence="1">Leaf</tissue>
    </source>
</reference>
<dbReference type="AlphaFoldDB" id="A0A9R1HWC6"/>
<accession>A0A9R1HWC6</accession>
<sequence length="16" mass="1471">MGKPVDVELGGAGGLA</sequence>
<name>A0A9R1HWC6_WHEAT</name>